<dbReference type="EC" id="2.3.2.15" evidence="1"/>
<dbReference type="FunFam" id="3.90.70.30:FF:000001">
    <property type="entry name" value="Glutathione gamma-glutamylcysteinyltransferase 1"/>
    <property type="match status" value="1"/>
</dbReference>
<protein>
    <recommendedName>
        <fullName evidence="1">glutathione gamma-glutamylcysteinyltransferase</fullName>
        <ecNumber evidence="1">2.3.2.15</ecNumber>
    </recommendedName>
</protein>
<comment type="caution">
    <text evidence="6">The sequence shown here is derived from an EMBL/GenBank/DDBJ whole genome shotgun (WGS) entry which is preliminary data.</text>
</comment>
<dbReference type="GO" id="GO:0046872">
    <property type="term" value="F:metal ion binding"/>
    <property type="evidence" value="ECO:0007669"/>
    <property type="project" value="UniProtKB-KW"/>
</dbReference>
<dbReference type="Gene3D" id="3.90.70.30">
    <property type="entry name" value="Phytochelatin synthase, N-terminal domain"/>
    <property type="match status" value="1"/>
</dbReference>
<name>A0AAD9IGT0_PROWI</name>
<organism evidence="6 7">
    <name type="scientific">Prototheca wickerhamii</name>
    <dbReference type="NCBI Taxonomy" id="3111"/>
    <lineage>
        <taxon>Eukaryota</taxon>
        <taxon>Viridiplantae</taxon>
        <taxon>Chlorophyta</taxon>
        <taxon>core chlorophytes</taxon>
        <taxon>Trebouxiophyceae</taxon>
        <taxon>Chlorellales</taxon>
        <taxon>Chlorellaceae</taxon>
        <taxon>Prototheca</taxon>
    </lineage>
</organism>
<dbReference type="PANTHER" id="PTHR33447:SF2">
    <property type="entry name" value="GLUTATHIONE GAMMA-GLUTAMYLCYSTEINYLTRANSFERASE"/>
    <property type="match status" value="1"/>
</dbReference>
<dbReference type="InterPro" id="IPR040409">
    <property type="entry name" value="PCS-like"/>
</dbReference>
<dbReference type="GO" id="GO:0016756">
    <property type="term" value="F:glutathione gamma-glutamylcysteinyltransferase activity"/>
    <property type="evidence" value="ECO:0007669"/>
    <property type="project" value="UniProtKB-EC"/>
</dbReference>
<keyword evidence="2" id="KW-0104">Cadmium</keyword>
<dbReference type="Proteomes" id="UP001255856">
    <property type="component" value="Unassembled WGS sequence"/>
</dbReference>
<dbReference type="SUPFAM" id="SSF54001">
    <property type="entry name" value="Cysteine proteinases"/>
    <property type="match status" value="1"/>
</dbReference>
<keyword evidence="3" id="KW-0808">Transferase</keyword>
<keyword evidence="7" id="KW-1185">Reference proteome</keyword>
<dbReference type="GO" id="GO:0010273">
    <property type="term" value="P:detoxification of copper ion"/>
    <property type="evidence" value="ECO:0007669"/>
    <property type="project" value="TreeGrafter"/>
</dbReference>
<evidence type="ECO:0000313" key="7">
    <source>
        <dbReference type="Proteomes" id="UP001255856"/>
    </source>
</evidence>
<keyword evidence="4" id="KW-0479">Metal-binding</keyword>
<accession>A0AAD9IGT0</accession>
<dbReference type="PROSITE" id="PS51443">
    <property type="entry name" value="PCS"/>
    <property type="match status" value="1"/>
</dbReference>
<evidence type="ECO:0000256" key="4">
    <source>
        <dbReference type="ARBA" id="ARBA00022723"/>
    </source>
</evidence>
<dbReference type="GO" id="GO:0098849">
    <property type="term" value="P:cellular detoxification of cadmium ion"/>
    <property type="evidence" value="ECO:0007669"/>
    <property type="project" value="TreeGrafter"/>
</dbReference>
<evidence type="ECO:0000259" key="5">
    <source>
        <dbReference type="PROSITE" id="PS51443"/>
    </source>
</evidence>
<proteinExistence type="predicted"/>
<dbReference type="EMBL" id="JASFZW010000005">
    <property type="protein sequence ID" value="KAK2078214.1"/>
    <property type="molecule type" value="Genomic_DNA"/>
</dbReference>
<gene>
    <name evidence="6" type="ORF">QBZ16_004082</name>
</gene>
<evidence type="ECO:0000256" key="1">
    <source>
        <dbReference type="ARBA" id="ARBA00012468"/>
    </source>
</evidence>
<dbReference type="InterPro" id="IPR007719">
    <property type="entry name" value="PCS_N"/>
</dbReference>
<feature type="domain" description="Peptidase C83" evidence="5">
    <location>
        <begin position="1"/>
        <end position="200"/>
    </location>
</feature>
<dbReference type="Pfam" id="PF05023">
    <property type="entry name" value="Phytochelatin"/>
    <property type="match status" value="1"/>
</dbReference>
<reference evidence="6" key="1">
    <citation type="submission" date="2021-01" db="EMBL/GenBank/DDBJ databases">
        <authorList>
            <person name="Eckstrom K.M.E."/>
        </authorList>
    </citation>
    <scope>NUCLEOTIDE SEQUENCE</scope>
    <source>
        <strain evidence="6">UVCC 0001</strain>
    </source>
</reference>
<sequence length="486" mass="52077">MPGKRIFADALANGGANSFFKLIEQFRTQDEPAFCGLASVAMVLNSLAIDPRRPWKGPWRWFHEEMLDCCHPLERVRRHGVTLHQAACLARCNGAAVEVYPAGCVPLETFRDMVRDACASDTDRIIVAYCRKDFLQTGDGHHSPIGAYSAAEDLVLILDTARFKYPPHWVPLPLLYKSMGRTDPSTKARRGFMRLGSRPRLDSVLFTLDLRDQGCAAAAQRWIDREAPAFVAELGEQRSSEEEAPDNVSDAAAAARRIVSALARSAPLSALVHFMAVRSSGSSCHAGSVCIQRSAVQLLLDELRQSSLYSAVADAIPAAGAEGSALPCAAHPACSAGEAAAPPASPRGPKLNATCCSAHAPPVDGEPPAPGTCGGGQPDWDPLAPAAEGPLLQERLVVALLMLPKETWRALPDSAVRQAVLDLVDISTRKILGIEVAYLESQFHELPPGSIMPESESEEALGVINEESCAAEAPEPDHVLAVEAQH</sequence>
<evidence type="ECO:0000256" key="2">
    <source>
        <dbReference type="ARBA" id="ARBA00022539"/>
    </source>
</evidence>
<dbReference type="InterPro" id="IPR038156">
    <property type="entry name" value="PCS_N_sf"/>
</dbReference>
<dbReference type="GO" id="GO:0046938">
    <property type="term" value="P:phytochelatin biosynthetic process"/>
    <property type="evidence" value="ECO:0007669"/>
    <property type="project" value="InterPro"/>
</dbReference>
<evidence type="ECO:0000256" key="3">
    <source>
        <dbReference type="ARBA" id="ARBA00022679"/>
    </source>
</evidence>
<dbReference type="AlphaFoldDB" id="A0AAD9IGT0"/>
<dbReference type="PANTHER" id="PTHR33447">
    <property type="entry name" value="GLUTATHIONE GAMMA-GLUTAMYLCYSTEINYLTRANSFERASE"/>
    <property type="match status" value="1"/>
</dbReference>
<dbReference type="InterPro" id="IPR038765">
    <property type="entry name" value="Papain-like_cys_pep_sf"/>
</dbReference>
<evidence type="ECO:0000313" key="6">
    <source>
        <dbReference type="EMBL" id="KAK2078214.1"/>
    </source>
</evidence>